<dbReference type="AlphaFoldDB" id="A0A803M6J2"/>
<evidence type="ECO:0000313" key="8">
    <source>
        <dbReference type="Proteomes" id="UP000596660"/>
    </source>
</evidence>
<dbReference type="GO" id="GO:0008970">
    <property type="term" value="F:phospholipase A1 activity"/>
    <property type="evidence" value="ECO:0007669"/>
    <property type="project" value="UniProtKB-UniRule"/>
</dbReference>
<dbReference type="Gene3D" id="3.40.50.1820">
    <property type="entry name" value="alpha/beta hydrolase"/>
    <property type="match status" value="1"/>
</dbReference>
<sequence length="189" mass="21730">MGRREIYVAWRGTTRNYEWINVLGAKLQSAKSLLAEGCHAIIFGCPKVGNKRFKERVDAHPNLKILHVRNVIDTIPLYPARLMGYVHIGIELEINSRKSPFLKASRHVGDWHNLQAMLHIVNGWQGFTEEFRLVVERSIALVNKSCDYLKEECLVPPSWWVEKNKGMVLNEQGEWVLAGPEEIPVPEYD</sequence>
<evidence type="ECO:0000256" key="3">
    <source>
        <dbReference type="ARBA" id="ARBA00022963"/>
    </source>
</evidence>
<reference evidence="7" key="2">
    <citation type="submission" date="2021-03" db="UniProtKB">
        <authorList>
            <consortium name="EnsemblPlants"/>
        </authorList>
    </citation>
    <scope>IDENTIFICATION</scope>
</reference>
<protein>
    <recommendedName>
        <fullName evidence="5">Phospholipase A1</fullName>
        <ecNumber evidence="5">3.1.1.-</ecNumber>
    </recommendedName>
</protein>
<comment type="similarity">
    <text evidence="1 5">Belongs to the AB hydrolase superfamily. Lipase family.</text>
</comment>
<dbReference type="InterPro" id="IPR002921">
    <property type="entry name" value="Fungal_lipase-type"/>
</dbReference>
<dbReference type="Proteomes" id="UP000596660">
    <property type="component" value="Unplaced"/>
</dbReference>
<dbReference type="EC" id="3.1.1.-" evidence="5"/>
<evidence type="ECO:0000256" key="5">
    <source>
        <dbReference type="RuleBase" id="RU367093"/>
    </source>
</evidence>
<organism evidence="7 8">
    <name type="scientific">Chenopodium quinoa</name>
    <name type="common">Quinoa</name>
    <dbReference type="NCBI Taxonomy" id="63459"/>
    <lineage>
        <taxon>Eukaryota</taxon>
        <taxon>Viridiplantae</taxon>
        <taxon>Streptophyta</taxon>
        <taxon>Embryophyta</taxon>
        <taxon>Tracheophyta</taxon>
        <taxon>Spermatophyta</taxon>
        <taxon>Magnoliopsida</taxon>
        <taxon>eudicotyledons</taxon>
        <taxon>Gunneridae</taxon>
        <taxon>Pentapetalae</taxon>
        <taxon>Caryophyllales</taxon>
        <taxon>Chenopodiaceae</taxon>
        <taxon>Chenopodioideae</taxon>
        <taxon>Atripliceae</taxon>
        <taxon>Chenopodium</taxon>
    </lineage>
</organism>
<proteinExistence type="inferred from homology"/>
<evidence type="ECO:0000256" key="4">
    <source>
        <dbReference type="ARBA" id="ARBA00023098"/>
    </source>
</evidence>
<keyword evidence="2 5" id="KW-0378">Hydrolase</keyword>
<dbReference type="InterPro" id="IPR029058">
    <property type="entry name" value="AB_hydrolase_fold"/>
</dbReference>
<dbReference type="EnsemblPlants" id="AUR62024065-RA">
    <property type="protein sequence ID" value="AUR62024065-RA:cds"/>
    <property type="gene ID" value="AUR62024065"/>
</dbReference>
<evidence type="ECO:0000256" key="2">
    <source>
        <dbReference type="ARBA" id="ARBA00022801"/>
    </source>
</evidence>
<keyword evidence="3 5" id="KW-0442">Lipid degradation</keyword>
<dbReference type="GO" id="GO:0016042">
    <property type="term" value="P:lipid catabolic process"/>
    <property type="evidence" value="ECO:0007669"/>
    <property type="project" value="UniProtKB-UniRule"/>
</dbReference>
<evidence type="ECO:0000256" key="1">
    <source>
        <dbReference type="ARBA" id="ARBA00010701"/>
    </source>
</evidence>
<dbReference type="Pfam" id="PF01764">
    <property type="entry name" value="Lipase_3"/>
    <property type="match status" value="1"/>
</dbReference>
<keyword evidence="4 5" id="KW-0443">Lipid metabolism</keyword>
<reference evidence="7" key="1">
    <citation type="journal article" date="2017" name="Nature">
        <title>The genome of Chenopodium quinoa.</title>
        <authorList>
            <person name="Jarvis D.E."/>
            <person name="Ho Y.S."/>
            <person name="Lightfoot D.J."/>
            <person name="Schmoeckel S.M."/>
            <person name="Li B."/>
            <person name="Borm T.J.A."/>
            <person name="Ohyanagi H."/>
            <person name="Mineta K."/>
            <person name="Michell C.T."/>
            <person name="Saber N."/>
            <person name="Kharbatia N.M."/>
            <person name="Rupper R.R."/>
            <person name="Sharp A.R."/>
            <person name="Dally N."/>
            <person name="Boughton B.A."/>
            <person name="Woo Y.H."/>
            <person name="Gao G."/>
            <person name="Schijlen E.G.W.M."/>
            <person name="Guo X."/>
            <person name="Momin A.A."/>
            <person name="Negrao S."/>
            <person name="Al-Babili S."/>
            <person name="Gehring C."/>
            <person name="Roessner U."/>
            <person name="Jung C."/>
            <person name="Murphy K."/>
            <person name="Arold S.T."/>
            <person name="Gojobori T."/>
            <person name="van der Linden C.G."/>
            <person name="van Loo E.N."/>
            <person name="Jellen E.N."/>
            <person name="Maughan P.J."/>
            <person name="Tester M."/>
        </authorList>
    </citation>
    <scope>NUCLEOTIDE SEQUENCE [LARGE SCALE GENOMIC DNA]</scope>
    <source>
        <strain evidence="7">cv. PI 614886</strain>
    </source>
</reference>
<feature type="domain" description="Fungal lipase-type" evidence="6">
    <location>
        <begin position="40"/>
        <end position="81"/>
    </location>
</feature>
<dbReference type="InterPro" id="IPR033556">
    <property type="entry name" value="PLA"/>
</dbReference>
<name>A0A803M6J2_CHEQI</name>
<evidence type="ECO:0000259" key="6">
    <source>
        <dbReference type="Pfam" id="PF01764"/>
    </source>
</evidence>
<comment type="function">
    <text evidence="5">Acylhydrolase that catalyzes the hydrolysis of phospholipids at the sn-1 position.</text>
</comment>
<dbReference type="PANTHER" id="PTHR31828:SF10">
    <property type="entry name" value="PHOSPHOLIPASE A1-IIDELTA"/>
    <property type="match status" value="1"/>
</dbReference>
<dbReference type="PANTHER" id="PTHR31828">
    <property type="entry name" value="PHOSPHOLIPASE A1-IIGAMMA"/>
    <property type="match status" value="1"/>
</dbReference>
<accession>A0A803M6J2</accession>
<dbReference type="OMA" id="GNTICWH"/>
<dbReference type="Gramene" id="AUR62024065-RA">
    <property type="protein sequence ID" value="AUR62024065-RA:cds"/>
    <property type="gene ID" value="AUR62024065"/>
</dbReference>
<dbReference type="SUPFAM" id="SSF53474">
    <property type="entry name" value="alpha/beta-Hydrolases"/>
    <property type="match status" value="1"/>
</dbReference>
<evidence type="ECO:0000313" key="7">
    <source>
        <dbReference type="EnsemblPlants" id="AUR62024065-RA:cds"/>
    </source>
</evidence>
<keyword evidence="8" id="KW-1185">Reference proteome</keyword>